<evidence type="ECO:0000256" key="11">
    <source>
        <dbReference type="PROSITE-ProRule" id="PRU00284"/>
    </source>
</evidence>
<name>A0ABU2C818_9BURK</name>
<protein>
    <submittedName>
        <fullName evidence="15">Methyl-accepting chemotaxis protein</fullName>
    </submittedName>
</protein>
<dbReference type="SMART" id="SM00304">
    <property type="entry name" value="HAMP"/>
    <property type="match status" value="1"/>
</dbReference>
<feature type="transmembrane region" description="Helical" evidence="12">
    <location>
        <begin position="195"/>
        <end position="216"/>
    </location>
</feature>
<evidence type="ECO:0000313" key="16">
    <source>
        <dbReference type="Proteomes" id="UP001180487"/>
    </source>
</evidence>
<dbReference type="RefSeq" id="WP_310373140.1">
    <property type="nucleotide sequence ID" value="NZ_JAVDXT010000002.1"/>
</dbReference>
<comment type="similarity">
    <text evidence="10">Belongs to the methyl-accepting chemotaxis (MCP) protein family.</text>
</comment>
<comment type="caution">
    <text evidence="15">The sequence shown here is derived from an EMBL/GenBank/DDBJ whole genome shotgun (WGS) entry which is preliminary data.</text>
</comment>
<evidence type="ECO:0000313" key="15">
    <source>
        <dbReference type="EMBL" id="MDR7377480.1"/>
    </source>
</evidence>
<dbReference type="PANTHER" id="PTHR43531">
    <property type="entry name" value="PROTEIN ICFG"/>
    <property type="match status" value="1"/>
</dbReference>
<evidence type="ECO:0000256" key="6">
    <source>
        <dbReference type="ARBA" id="ARBA00022692"/>
    </source>
</evidence>
<keyword evidence="4" id="KW-0145">Chemotaxis</keyword>
<dbReference type="EMBL" id="JAVDXT010000002">
    <property type="protein sequence ID" value="MDR7377480.1"/>
    <property type="molecule type" value="Genomic_DNA"/>
</dbReference>
<dbReference type="InterPro" id="IPR004089">
    <property type="entry name" value="MCPsignal_dom"/>
</dbReference>
<dbReference type="Pfam" id="PF00672">
    <property type="entry name" value="HAMP"/>
    <property type="match status" value="1"/>
</dbReference>
<feature type="domain" description="HAMP" evidence="14">
    <location>
        <begin position="217"/>
        <end position="269"/>
    </location>
</feature>
<evidence type="ECO:0000256" key="1">
    <source>
        <dbReference type="ARBA" id="ARBA00004429"/>
    </source>
</evidence>
<evidence type="ECO:0000256" key="3">
    <source>
        <dbReference type="ARBA" id="ARBA00022481"/>
    </source>
</evidence>
<reference evidence="15 16" key="1">
    <citation type="submission" date="2023-07" db="EMBL/GenBank/DDBJ databases">
        <title>Sorghum-associated microbial communities from plants grown in Nebraska, USA.</title>
        <authorList>
            <person name="Schachtman D."/>
        </authorList>
    </citation>
    <scope>NUCLEOTIDE SEQUENCE [LARGE SCALE GENOMIC DNA]</scope>
    <source>
        <strain evidence="15 16">BE313</strain>
    </source>
</reference>
<evidence type="ECO:0000259" key="14">
    <source>
        <dbReference type="PROSITE" id="PS50885"/>
    </source>
</evidence>
<evidence type="ECO:0000256" key="4">
    <source>
        <dbReference type="ARBA" id="ARBA00022500"/>
    </source>
</evidence>
<evidence type="ECO:0000256" key="8">
    <source>
        <dbReference type="ARBA" id="ARBA00023136"/>
    </source>
</evidence>
<dbReference type="Pfam" id="PF00015">
    <property type="entry name" value="MCPsignal"/>
    <property type="match status" value="1"/>
</dbReference>
<keyword evidence="7 12" id="KW-1133">Transmembrane helix</keyword>
<feature type="transmembrane region" description="Helical" evidence="12">
    <location>
        <begin position="12"/>
        <end position="33"/>
    </location>
</feature>
<evidence type="ECO:0000256" key="12">
    <source>
        <dbReference type="SAM" id="Phobius"/>
    </source>
</evidence>
<dbReference type="PRINTS" id="PR00260">
    <property type="entry name" value="CHEMTRNSDUCR"/>
</dbReference>
<dbReference type="InterPro" id="IPR003660">
    <property type="entry name" value="HAMP_dom"/>
</dbReference>
<evidence type="ECO:0000256" key="2">
    <source>
        <dbReference type="ARBA" id="ARBA00022475"/>
    </source>
</evidence>
<evidence type="ECO:0000259" key="13">
    <source>
        <dbReference type="PROSITE" id="PS50111"/>
    </source>
</evidence>
<keyword evidence="16" id="KW-1185">Reference proteome</keyword>
<proteinExistence type="inferred from homology"/>
<feature type="domain" description="Methyl-accepting transducer" evidence="13">
    <location>
        <begin position="274"/>
        <end position="503"/>
    </location>
</feature>
<evidence type="ECO:0000256" key="10">
    <source>
        <dbReference type="ARBA" id="ARBA00029447"/>
    </source>
</evidence>
<dbReference type="InterPro" id="IPR004090">
    <property type="entry name" value="Chemotax_Me-accpt_rcpt"/>
</dbReference>
<keyword evidence="3" id="KW-0488">Methylation</keyword>
<dbReference type="CDD" id="cd11386">
    <property type="entry name" value="MCP_signal"/>
    <property type="match status" value="1"/>
</dbReference>
<dbReference type="PANTHER" id="PTHR43531:SF14">
    <property type="entry name" value="METHYL-ACCEPTING CHEMOTAXIS PROTEIN I-RELATED"/>
    <property type="match status" value="1"/>
</dbReference>
<accession>A0ABU2C818</accession>
<dbReference type="SMART" id="SM00283">
    <property type="entry name" value="MA"/>
    <property type="match status" value="1"/>
</dbReference>
<dbReference type="Pfam" id="PF02203">
    <property type="entry name" value="TarH"/>
    <property type="match status" value="1"/>
</dbReference>
<sequence length="524" mass="55134">MLSLHNFSIRLRFYLVLACVSLSLLVLGGWGWVSGVQANQSTADLFTRANAAAADVAVLRESLGLVRRWESSAIAIGTSNADQVHALIGRWKAEVQKVQQVGAKIRQTNPADAEIAKLVANQDRLMQDYAATMGPALEQLESAVIDSLSALVFSTKVDKSFQALGDNTLRLIAAQQEAAVRAHQQMQAQSTAASLLRLGLVGLTLLLFVPLMWLTLQSICRPLDHAVALARRIAIGDLGQTIVVQGRDETAQLLRALDAMQASLRTVVGEVRDSAESIKAASAEVASGNQDLSQRTEQAASNLQGTASSLSDLTGTVGQSARSARQANQLASSAAEVAARGGAVVAQVVATMDEINHSSRKIADIISVIDSIAFQTNILALNAAVEAASAGEQGRGFAVVAAEVRNLATRSAQAAREIKQLIDASFNRVEAGSRLVSSAGSTMRDIVDSVQRVTDIITEITAAAAEQSVGIERVNTAVGELDEMTQQNAALVEQSAAAADSLKGQADKLAQVVGTFRLGALRLA</sequence>
<keyword evidence="9 11" id="KW-0807">Transducer</keyword>
<keyword evidence="2" id="KW-1003">Cell membrane</keyword>
<gene>
    <name evidence="15" type="ORF">J2X19_002159</name>
</gene>
<dbReference type="PROSITE" id="PS50885">
    <property type="entry name" value="HAMP"/>
    <property type="match status" value="1"/>
</dbReference>
<evidence type="ECO:0000256" key="7">
    <source>
        <dbReference type="ARBA" id="ARBA00022989"/>
    </source>
</evidence>
<dbReference type="SUPFAM" id="SSF58104">
    <property type="entry name" value="Methyl-accepting chemotaxis protein (MCP) signaling domain"/>
    <property type="match status" value="1"/>
</dbReference>
<dbReference type="InterPro" id="IPR051310">
    <property type="entry name" value="MCP_chemotaxis"/>
</dbReference>
<comment type="subcellular location">
    <subcellularLocation>
        <location evidence="1">Cell inner membrane</location>
        <topology evidence="1">Multi-pass membrane protein</topology>
    </subcellularLocation>
</comment>
<dbReference type="Proteomes" id="UP001180487">
    <property type="component" value="Unassembled WGS sequence"/>
</dbReference>
<dbReference type="InterPro" id="IPR003122">
    <property type="entry name" value="Tar_rcpt_lig-bd"/>
</dbReference>
<evidence type="ECO:0000256" key="9">
    <source>
        <dbReference type="ARBA" id="ARBA00023224"/>
    </source>
</evidence>
<dbReference type="PROSITE" id="PS50111">
    <property type="entry name" value="CHEMOTAXIS_TRANSDUC_2"/>
    <property type="match status" value="1"/>
</dbReference>
<keyword evidence="8 12" id="KW-0472">Membrane</keyword>
<keyword evidence="5" id="KW-0997">Cell inner membrane</keyword>
<evidence type="ECO:0000256" key="5">
    <source>
        <dbReference type="ARBA" id="ARBA00022519"/>
    </source>
</evidence>
<dbReference type="Gene3D" id="1.10.287.950">
    <property type="entry name" value="Methyl-accepting chemotaxis protein"/>
    <property type="match status" value="1"/>
</dbReference>
<keyword evidence="6 12" id="KW-0812">Transmembrane</keyword>
<dbReference type="CDD" id="cd06225">
    <property type="entry name" value="HAMP"/>
    <property type="match status" value="1"/>
</dbReference>
<organism evidence="15 16">
    <name type="scientific">Rhodoferax ferrireducens</name>
    <dbReference type="NCBI Taxonomy" id="192843"/>
    <lineage>
        <taxon>Bacteria</taxon>
        <taxon>Pseudomonadati</taxon>
        <taxon>Pseudomonadota</taxon>
        <taxon>Betaproteobacteria</taxon>
        <taxon>Burkholderiales</taxon>
        <taxon>Comamonadaceae</taxon>
        <taxon>Rhodoferax</taxon>
    </lineage>
</organism>